<comment type="caution">
    <text evidence="6">The sequence shown here is derived from an EMBL/GenBank/DDBJ whole genome shotgun (WGS) entry which is preliminary data.</text>
</comment>
<feature type="domain" description="PPIase FKBP-type" evidence="5">
    <location>
        <begin position="124"/>
        <end position="229"/>
    </location>
</feature>
<evidence type="ECO:0000259" key="5">
    <source>
        <dbReference type="PROSITE" id="PS50059"/>
    </source>
</evidence>
<dbReference type="PROSITE" id="PS51257">
    <property type="entry name" value="PROKAR_LIPOPROTEIN"/>
    <property type="match status" value="1"/>
</dbReference>
<keyword evidence="4 6" id="KW-0413">Isomerase</keyword>
<evidence type="ECO:0000256" key="3">
    <source>
        <dbReference type="ARBA" id="ARBA00023110"/>
    </source>
</evidence>
<dbReference type="PROSITE" id="PS50059">
    <property type="entry name" value="FKBP_PPIASE"/>
    <property type="match status" value="1"/>
</dbReference>
<dbReference type="Gene3D" id="3.10.50.40">
    <property type="match status" value="1"/>
</dbReference>
<dbReference type="SUPFAM" id="SSF54534">
    <property type="entry name" value="FKBP-like"/>
    <property type="match status" value="1"/>
</dbReference>
<name>A0ABW5KUH1_9FLAO</name>
<evidence type="ECO:0000256" key="4">
    <source>
        <dbReference type="PROSITE-ProRule" id="PRU00277"/>
    </source>
</evidence>
<evidence type="ECO:0000256" key="2">
    <source>
        <dbReference type="ARBA" id="ARBA00013194"/>
    </source>
</evidence>
<dbReference type="GO" id="GO:0003755">
    <property type="term" value="F:peptidyl-prolyl cis-trans isomerase activity"/>
    <property type="evidence" value="ECO:0007669"/>
    <property type="project" value="UniProtKB-EC"/>
</dbReference>
<dbReference type="PROSITE" id="PS00018">
    <property type="entry name" value="EF_HAND_1"/>
    <property type="match status" value="1"/>
</dbReference>
<dbReference type="Proteomes" id="UP001597472">
    <property type="component" value="Unassembled WGS sequence"/>
</dbReference>
<dbReference type="InterPro" id="IPR001179">
    <property type="entry name" value="PPIase_FKBP_dom"/>
</dbReference>
<dbReference type="InterPro" id="IPR046357">
    <property type="entry name" value="PPIase_dom_sf"/>
</dbReference>
<evidence type="ECO:0000256" key="1">
    <source>
        <dbReference type="ARBA" id="ARBA00000971"/>
    </source>
</evidence>
<comment type="catalytic activity">
    <reaction evidence="1 4">
        <text>[protein]-peptidylproline (omega=180) = [protein]-peptidylproline (omega=0)</text>
        <dbReference type="Rhea" id="RHEA:16237"/>
        <dbReference type="Rhea" id="RHEA-COMP:10747"/>
        <dbReference type="Rhea" id="RHEA-COMP:10748"/>
        <dbReference type="ChEBI" id="CHEBI:83833"/>
        <dbReference type="ChEBI" id="CHEBI:83834"/>
        <dbReference type="EC" id="5.2.1.8"/>
    </reaction>
</comment>
<dbReference type="RefSeq" id="WP_376895007.1">
    <property type="nucleotide sequence ID" value="NZ_JBHULS010000007.1"/>
</dbReference>
<dbReference type="EMBL" id="JBHULS010000007">
    <property type="protein sequence ID" value="MFD2552626.1"/>
    <property type="molecule type" value="Genomic_DNA"/>
</dbReference>
<organism evidence="6 7">
    <name type="scientific">Bizionia sediminis</name>
    <dbReference type="NCBI Taxonomy" id="1737064"/>
    <lineage>
        <taxon>Bacteria</taxon>
        <taxon>Pseudomonadati</taxon>
        <taxon>Bacteroidota</taxon>
        <taxon>Flavobacteriia</taxon>
        <taxon>Flavobacteriales</taxon>
        <taxon>Flavobacteriaceae</taxon>
        <taxon>Bizionia</taxon>
    </lineage>
</organism>
<evidence type="ECO:0000313" key="6">
    <source>
        <dbReference type="EMBL" id="MFD2552626.1"/>
    </source>
</evidence>
<proteinExistence type="predicted"/>
<dbReference type="EC" id="5.2.1.8" evidence="2 4"/>
<dbReference type="InterPro" id="IPR018247">
    <property type="entry name" value="EF_Hand_1_Ca_BS"/>
</dbReference>
<keyword evidence="3 4" id="KW-0697">Rotamase</keyword>
<sequence>MNLRKTLLLSIGLLTVFTACKKDDDFGEEVPLRDATEVYEEDIAEIETYLRTHFYNYEAFQENDPYSPENDQFQIVFDTIAGANSDKIPLIEMVESIVYPFDGVDYTLYYLKVREGLGNEVHFSDQVTLTYEGLSVADNFVFDSAVNETQFNLLTVGTQLGVVTGFQQGVIQFKTSNDFTINTDGTVTYRNHGIGAVFIPSGLGYFNQPLDGVPGYSPIIFKFNVFKRTILDHDVDAIFSYMEDLNKNGNPYDDDTDGDLLPNFIDNDDDGDGYLTRDELDYAEYIIMMGDPEPVLAENEFERTRVENNGQITIKTVIVTDRNDDGIPDYLDKNTIPLP</sequence>
<gene>
    <name evidence="6" type="ORF">ACFSQP_12465</name>
</gene>
<reference evidence="7" key="1">
    <citation type="journal article" date="2019" name="Int. J. Syst. Evol. Microbiol.">
        <title>The Global Catalogue of Microorganisms (GCM) 10K type strain sequencing project: providing services to taxonomists for standard genome sequencing and annotation.</title>
        <authorList>
            <consortium name="The Broad Institute Genomics Platform"/>
            <consortium name="The Broad Institute Genome Sequencing Center for Infectious Disease"/>
            <person name="Wu L."/>
            <person name="Ma J."/>
        </authorList>
    </citation>
    <scope>NUCLEOTIDE SEQUENCE [LARGE SCALE GENOMIC DNA]</scope>
    <source>
        <strain evidence="7">KCTC 42587</strain>
    </source>
</reference>
<keyword evidence="7" id="KW-1185">Reference proteome</keyword>
<protein>
    <recommendedName>
        <fullName evidence="2 4">peptidylprolyl isomerase</fullName>
        <ecNumber evidence="2 4">5.2.1.8</ecNumber>
    </recommendedName>
</protein>
<accession>A0ABW5KUH1</accession>
<dbReference type="Pfam" id="PF00254">
    <property type="entry name" value="FKBP_C"/>
    <property type="match status" value="1"/>
</dbReference>
<evidence type="ECO:0000313" key="7">
    <source>
        <dbReference type="Proteomes" id="UP001597472"/>
    </source>
</evidence>